<evidence type="ECO:0000313" key="2">
    <source>
        <dbReference type="Proteomes" id="UP001430356"/>
    </source>
</evidence>
<gene>
    <name evidence="1" type="ORF">NESM_000815800</name>
</gene>
<dbReference type="AlphaFoldDB" id="A0AAW0EYD7"/>
<protein>
    <submittedName>
        <fullName evidence="1">Uncharacterized protein</fullName>
    </submittedName>
</protein>
<comment type="caution">
    <text evidence="1">The sequence shown here is derived from an EMBL/GenBank/DDBJ whole genome shotgun (WGS) entry which is preliminary data.</text>
</comment>
<keyword evidence="2" id="KW-1185">Reference proteome</keyword>
<reference evidence="1 2" key="1">
    <citation type="journal article" date="2021" name="MBio">
        <title>A New Model Trypanosomatid, Novymonas esmeraldas: Genomic Perception of Its 'Candidatus Pandoraea novymonadis' Endosymbiont.</title>
        <authorList>
            <person name="Zakharova A."/>
            <person name="Saura A."/>
            <person name="Butenko A."/>
            <person name="Podesvova L."/>
            <person name="Warmusova S."/>
            <person name="Kostygov A.Y."/>
            <person name="Nenarokova A."/>
            <person name="Lukes J."/>
            <person name="Opperdoes F.R."/>
            <person name="Yurchenko V."/>
        </authorList>
    </citation>
    <scope>NUCLEOTIDE SEQUENCE [LARGE SCALE GENOMIC DNA]</scope>
    <source>
        <strain evidence="1 2">E262AT.01</strain>
    </source>
</reference>
<dbReference type="Proteomes" id="UP001430356">
    <property type="component" value="Unassembled WGS sequence"/>
</dbReference>
<accession>A0AAW0EYD7</accession>
<sequence>MQTLYDVLMSASHSEDPSSIDVTGRPQTSGPRANVLAELTEHVARSFARPYGSRAAKESAESVLLSRRTELIKTVAAIRANEDTFGAAYIPAHVRLHSQARPAARDATRKPLYPISSKDRYRSIKELKMADGAAPTGGVSRKDVPAFGSLVATPVSVESHQVVAPADRDPRKAVADKYRAALQPIRSHVSTRVEQSILSFSRSLGAVKPYAMSRSTRLETRHCFADLPFDTNNRYVDRMQCCRPSKGLYTYY</sequence>
<organism evidence="1 2">
    <name type="scientific">Novymonas esmeraldas</name>
    <dbReference type="NCBI Taxonomy" id="1808958"/>
    <lineage>
        <taxon>Eukaryota</taxon>
        <taxon>Discoba</taxon>
        <taxon>Euglenozoa</taxon>
        <taxon>Kinetoplastea</taxon>
        <taxon>Metakinetoplastina</taxon>
        <taxon>Trypanosomatida</taxon>
        <taxon>Trypanosomatidae</taxon>
        <taxon>Novymonas</taxon>
    </lineage>
</organism>
<dbReference type="EMBL" id="JAECZO010000157">
    <property type="protein sequence ID" value="KAK7198541.1"/>
    <property type="molecule type" value="Genomic_DNA"/>
</dbReference>
<name>A0AAW0EYD7_9TRYP</name>
<proteinExistence type="predicted"/>
<evidence type="ECO:0000313" key="1">
    <source>
        <dbReference type="EMBL" id="KAK7198541.1"/>
    </source>
</evidence>